<dbReference type="AlphaFoldDB" id="A0A7H9K1F8"/>
<sequence>MAIYFSPSMKGFYDDKLKVDYQNSHSWPDDLVEISERWYAYLLQKQSEGKVISFNEYGQPVAQEPESIMSDETSAWQAEMKKKRLLAEAEAVIAPLVRAEKYGMVTDSERNVLEAWERYTVSLSRVDTSEPEWPEPPQNI</sequence>
<dbReference type="RefSeq" id="WP_181474634.1">
    <property type="nucleotide sequence ID" value="NZ_CP056159.1"/>
</dbReference>
<name>A0A7H9K1F8_9ESCH</name>
<evidence type="ECO:0000313" key="2">
    <source>
        <dbReference type="Proteomes" id="UP000512115"/>
    </source>
</evidence>
<protein>
    <submittedName>
        <fullName evidence="1">Tail fiber assembly protein</fullName>
    </submittedName>
</protein>
<organism evidence="1 2">
    <name type="scientific">Escherichia marmotae</name>
    <dbReference type="NCBI Taxonomy" id="1499973"/>
    <lineage>
        <taxon>Bacteria</taxon>
        <taxon>Pseudomonadati</taxon>
        <taxon>Pseudomonadota</taxon>
        <taxon>Gammaproteobacteria</taxon>
        <taxon>Enterobacterales</taxon>
        <taxon>Enterobacteriaceae</taxon>
        <taxon>Escherichia</taxon>
    </lineage>
</organism>
<accession>A0A7H9K1F8</accession>
<proteinExistence type="predicted"/>
<dbReference type="Proteomes" id="UP000512115">
    <property type="component" value="Chromosome"/>
</dbReference>
<evidence type="ECO:0000313" key="1">
    <source>
        <dbReference type="EMBL" id="QLU99710.1"/>
    </source>
</evidence>
<dbReference type="EMBL" id="CP056159">
    <property type="protein sequence ID" value="QLU99710.1"/>
    <property type="molecule type" value="Genomic_DNA"/>
</dbReference>
<dbReference type="InterPro" id="IPR003458">
    <property type="entry name" value="Phage_T4_Gp38_tail_assem"/>
</dbReference>
<gene>
    <name evidence="1" type="ORF">HV284_00725</name>
</gene>
<reference evidence="1 2" key="1">
    <citation type="submission" date="2020-06" db="EMBL/GenBank/DDBJ databases">
        <title>REHAB project genomes.</title>
        <authorList>
            <person name="Shaw L.P."/>
        </authorList>
    </citation>
    <scope>NUCLEOTIDE SEQUENCE [LARGE SCALE GENOMIC DNA]</scope>
    <source>
        <strain evidence="1 2">RHBSTW-00814</strain>
    </source>
</reference>
<dbReference type="Pfam" id="PF02413">
    <property type="entry name" value="Caudo_TAP"/>
    <property type="match status" value="1"/>
</dbReference>